<proteinExistence type="predicted"/>
<evidence type="ECO:0000256" key="1">
    <source>
        <dbReference type="SAM" id="MobiDB-lite"/>
    </source>
</evidence>
<dbReference type="Proteomes" id="UP000799444">
    <property type="component" value="Unassembled WGS sequence"/>
</dbReference>
<dbReference type="AlphaFoldDB" id="A0A9P4R6Z9"/>
<dbReference type="EMBL" id="ML996105">
    <property type="protein sequence ID" value="KAF2739250.1"/>
    <property type="molecule type" value="Genomic_DNA"/>
</dbReference>
<feature type="region of interest" description="Disordered" evidence="1">
    <location>
        <begin position="1"/>
        <end position="24"/>
    </location>
</feature>
<keyword evidence="3" id="KW-1185">Reference proteome</keyword>
<comment type="caution">
    <text evidence="2">The sequence shown here is derived from an EMBL/GenBank/DDBJ whole genome shotgun (WGS) entry which is preliminary data.</text>
</comment>
<accession>A0A9P4R6Z9</accession>
<evidence type="ECO:0000313" key="3">
    <source>
        <dbReference type="Proteomes" id="UP000799444"/>
    </source>
</evidence>
<evidence type="ECO:0000313" key="2">
    <source>
        <dbReference type="EMBL" id="KAF2739250.1"/>
    </source>
</evidence>
<feature type="region of interest" description="Disordered" evidence="1">
    <location>
        <begin position="212"/>
        <end position="237"/>
    </location>
</feature>
<gene>
    <name evidence="2" type="ORF">EJ04DRAFT_355885</name>
</gene>
<name>A0A9P4R6Z9_9PLEO</name>
<protein>
    <submittedName>
        <fullName evidence="2">Uncharacterized protein</fullName>
    </submittedName>
</protein>
<feature type="compositionally biased region" description="Basic and acidic residues" evidence="1">
    <location>
        <begin position="212"/>
        <end position="224"/>
    </location>
</feature>
<reference evidence="2" key="1">
    <citation type="journal article" date="2020" name="Stud. Mycol.">
        <title>101 Dothideomycetes genomes: a test case for predicting lifestyles and emergence of pathogens.</title>
        <authorList>
            <person name="Haridas S."/>
            <person name="Albert R."/>
            <person name="Binder M."/>
            <person name="Bloem J."/>
            <person name="Labutti K."/>
            <person name="Salamov A."/>
            <person name="Andreopoulos B."/>
            <person name="Baker S."/>
            <person name="Barry K."/>
            <person name="Bills G."/>
            <person name="Bluhm B."/>
            <person name="Cannon C."/>
            <person name="Castanera R."/>
            <person name="Culley D."/>
            <person name="Daum C."/>
            <person name="Ezra D."/>
            <person name="Gonzalez J."/>
            <person name="Henrissat B."/>
            <person name="Kuo A."/>
            <person name="Liang C."/>
            <person name="Lipzen A."/>
            <person name="Lutzoni F."/>
            <person name="Magnuson J."/>
            <person name="Mondo S."/>
            <person name="Nolan M."/>
            <person name="Ohm R."/>
            <person name="Pangilinan J."/>
            <person name="Park H.-J."/>
            <person name="Ramirez L."/>
            <person name="Alfaro M."/>
            <person name="Sun H."/>
            <person name="Tritt A."/>
            <person name="Yoshinaga Y."/>
            <person name="Zwiers L.-H."/>
            <person name="Turgeon B."/>
            <person name="Goodwin S."/>
            <person name="Spatafora J."/>
            <person name="Crous P."/>
            <person name="Grigoriev I."/>
        </authorList>
    </citation>
    <scope>NUCLEOTIDE SEQUENCE</scope>
    <source>
        <strain evidence="2">CBS 125425</strain>
    </source>
</reference>
<sequence length="237" mass="26710">MVEGRDGLLLGRKQRSQQPASLTAPALKHRAPLLARTEPVARGLRRRFGGVGPIRVPRVCVTARLEISALWCFDSSRGPLCQGNASCVQLGFFFLAHSARSDRNAATRWMRHCRLRTRTHHYFCAMAHWRHVEGLGEDGGSLPSHSLHSRCTPGCRCFSLNLFGQPLLVQLRVRVRSASRLGFNASPIWSTNCSNNYWRSRVWESMEHPVKEPLSRDDWAREPLSRPSGWRASTASS</sequence>
<organism evidence="2 3">
    <name type="scientific">Polyplosphaeria fusca</name>
    <dbReference type="NCBI Taxonomy" id="682080"/>
    <lineage>
        <taxon>Eukaryota</taxon>
        <taxon>Fungi</taxon>
        <taxon>Dikarya</taxon>
        <taxon>Ascomycota</taxon>
        <taxon>Pezizomycotina</taxon>
        <taxon>Dothideomycetes</taxon>
        <taxon>Pleosporomycetidae</taxon>
        <taxon>Pleosporales</taxon>
        <taxon>Tetraplosphaeriaceae</taxon>
        <taxon>Polyplosphaeria</taxon>
    </lineage>
</organism>